<evidence type="ECO:0000313" key="4">
    <source>
        <dbReference type="EMBL" id="KAK4209185.1"/>
    </source>
</evidence>
<dbReference type="Proteomes" id="UP001301769">
    <property type="component" value="Unassembled WGS sequence"/>
</dbReference>
<dbReference type="GO" id="GO:0016491">
    <property type="term" value="F:oxidoreductase activity"/>
    <property type="evidence" value="ECO:0007669"/>
    <property type="project" value="UniProtKB-KW"/>
</dbReference>
<keyword evidence="2" id="KW-0560">Oxidoreductase</keyword>
<dbReference type="SUPFAM" id="SSF51197">
    <property type="entry name" value="Clavaminate synthase-like"/>
    <property type="match status" value="1"/>
</dbReference>
<name>A0AAN7B5T7_9PEZI</name>
<evidence type="ECO:0000256" key="2">
    <source>
        <dbReference type="RuleBase" id="RU003682"/>
    </source>
</evidence>
<dbReference type="InterPro" id="IPR005123">
    <property type="entry name" value="Oxoglu/Fe-dep_dioxygenase_dom"/>
</dbReference>
<evidence type="ECO:0000259" key="3">
    <source>
        <dbReference type="PROSITE" id="PS51471"/>
    </source>
</evidence>
<dbReference type="Pfam" id="PF03171">
    <property type="entry name" value="2OG-FeII_Oxy"/>
    <property type="match status" value="1"/>
</dbReference>
<accession>A0AAN7B5T7</accession>
<dbReference type="EMBL" id="MU858213">
    <property type="protein sequence ID" value="KAK4209185.1"/>
    <property type="molecule type" value="Genomic_DNA"/>
</dbReference>
<dbReference type="InterPro" id="IPR050231">
    <property type="entry name" value="Iron_ascorbate_oxido_reductase"/>
</dbReference>
<feature type="domain" description="Fe2OG dioxygenase" evidence="3">
    <location>
        <begin position="180"/>
        <end position="284"/>
    </location>
</feature>
<comment type="caution">
    <text evidence="4">The sequence shown here is derived from an EMBL/GenBank/DDBJ whole genome shotgun (WGS) entry which is preliminary data.</text>
</comment>
<protein>
    <recommendedName>
        <fullName evidence="3">Fe2OG dioxygenase domain-containing protein</fullName>
    </recommendedName>
</protein>
<sequence>MGSVTPDSDFSVTIPVIDISGYLAGDAAATASIVSALHSAAISPGFFQITGHGVSSELRLRLLTTLKAFFALPADRKKRLHRGNSNSLRGYESVGEQRLEAAFADQKEGFMIGEHLPDGKRFLQGPNQWPDEDECPGFRETFMEYFGELRKLSKAMFRLMAEGLGLEKQYFDAFVDSRDSVTMCRAHRYPPTTPEQAGKTRGIGAHSDFGALTLLMQDDIGGLEVFHRPTGTWHPVTPVKDAFVVNIGDMMERWTNNRYTSTLHRVITPASTRDRYSVAFFNEGLLDQVIECIPTCLEPGEKPLYEPVVVEEHLAKRYGNSY</sequence>
<dbReference type="Pfam" id="PF14226">
    <property type="entry name" value="DIOX_N"/>
    <property type="match status" value="1"/>
</dbReference>
<dbReference type="GO" id="GO:0046872">
    <property type="term" value="F:metal ion binding"/>
    <property type="evidence" value="ECO:0007669"/>
    <property type="project" value="UniProtKB-KW"/>
</dbReference>
<organism evidence="4 5">
    <name type="scientific">Rhypophila decipiens</name>
    <dbReference type="NCBI Taxonomy" id="261697"/>
    <lineage>
        <taxon>Eukaryota</taxon>
        <taxon>Fungi</taxon>
        <taxon>Dikarya</taxon>
        <taxon>Ascomycota</taxon>
        <taxon>Pezizomycotina</taxon>
        <taxon>Sordariomycetes</taxon>
        <taxon>Sordariomycetidae</taxon>
        <taxon>Sordariales</taxon>
        <taxon>Naviculisporaceae</taxon>
        <taxon>Rhypophila</taxon>
    </lineage>
</organism>
<dbReference type="InterPro" id="IPR044861">
    <property type="entry name" value="IPNS-like_FE2OG_OXY"/>
</dbReference>
<dbReference type="PROSITE" id="PS51471">
    <property type="entry name" value="FE2OG_OXY"/>
    <property type="match status" value="1"/>
</dbReference>
<reference evidence="4" key="2">
    <citation type="submission" date="2023-05" db="EMBL/GenBank/DDBJ databases">
        <authorList>
            <consortium name="Lawrence Berkeley National Laboratory"/>
            <person name="Steindorff A."/>
            <person name="Hensen N."/>
            <person name="Bonometti L."/>
            <person name="Westerberg I."/>
            <person name="Brannstrom I.O."/>
            <person name="Guillou S."/>
            <person name="Cros-Aarteil S."/>
            <person name="Calhoun S."/>
            <person name="Haridas S."/>
            <person name="Kuo A."/>
            <person name="Mondo S."/>
            <person name="Pangilinan J."/>
            <person name="Riley R."/>
            <person name="Labutti K."/>
            <person name="Andreopoulos B."/>
            <person name="Lipzen A."/>
            <person name="Chen C."/>
            <person name="Yanf M."/>
            <person name="Daum C."/>
            <person name="Ng V."/>
            <person name="Clum A."/>
            <person name="Ohm R."/>
            <person name="Martin F."/>
            <person name="Silar P."/>
            <person name="Natvig D."/>
            <person name="Lalanne C."/>
            <person name="Gautier V."/>
            <person name="Ament-Velasquez S.L."/>
            <person name="Kruys A."/>
            <person name="Hutchinson M.I."/>
            <person name="Powell A.J."/>
            <person name="Barry K."/>
            <person name="Miller A.N."/>
            <person name="Grigoriev I.V."/>
            <person name="Debuchy R."/>
            <person name="Gladieux P."/>
            <person name="Thoren M.H."/>
            <person name="Johannesson H."/>
        </authorList>
    </citation>
    <scope>NUCLEOTIDE SEQUENCE</scope>
    <source>
        <strain evidence="4">PSN293</strain>
    </source>
</reference>
<dbReference type="AlphaFoldDB" id="A0AAN7B5T7"/>
<reference evidence="4" key="1">
    <citation type="journal article" date="2023" name="Mol. Phylogenet. Evol.">
        <title>Genome-scale phylogeny and comparative genomics of the fungal order Sordariales.</title>
        <authorList>
            <person name="Hensen N."/>
            <person name="Bonometti L."/>
            <person name="Westerberg I."/>
            <person name="Brannstrom I.O."/>
            <person name="Guillou S."/>
            <person name="Cros-Aarteil S."/>
            <person name="Calhoun S."/>
            <person name="Haridas S."/>
            <person name="Kuo A."/>
            <person name="Mondo S."/>
            <person name="Pangilinan J."/>
            <person name="Riley R."/>
            <person name="LaButti K."/>
            <person name="Andreopoulos B."/>
            <person name="Lipzen A."/>
            <person name="Chen C."/>
            <person name="Yan M."/>
            <person name="Daum C."/>
            <person name="Ng V."/>
            <person name="Clum A."/>
            <person name="Steindorff A."/>
            <person name="Ohm R.A."/>
            <person name="Martin F."/>
            <person name="Silar P."/>
            <person name="Natvig D.O."/>
            <person name="Lalanne C."/>
            <person name="Gautier V."/>
            <person name="Ament-Velasquez S.L."/>
            <person name="Kruys A."/>
            <person name="Hutchinson M.I."/>
            <person name="Powell A.J."/>
            <person name="Barry K."/>
            <person name="Miller A.N."/>
            <person name="Grigoriev I.V."/>
            <person name="Debuchy R."/>
            <person name="Gladieux P."/>
            <person name="Hiltunen Thoren M."/>
            <person name="Johannesson H."/>
        </authorList>
    </citation>
    <scope>NUCLEOTIDE SEQUENCE</scope>
    <source>
        <strain evidence="4">PSN293</strain>
    </source>
</reference>
<dbReference type="InterPro" id="IPR026992">
    <property type="entry name" value="DIOX_N"/>
</dbReference>
<evidence type="ECO:0000256" key="1">
    <source>
        <dbReference type="ARBA" id="ARBA00008056"/>
    </source>
</evidence>
<proteinExistence type="inferred from homology"/>
<dbReference type="PRINTS" id="PR00682">
    <property type="entry name" value="IPNSYNTHASE"/>
</dbReference>
<dbReference type="PANTHER" id="PTHR47990">
    <property type="entry name" value="2-OXOGLUTARATE (2OG) AND FE(II)-DEPENDENT OXYGENASE SUPERFAMILY PROTEIN-RELATED"/>
    <property type="match status" value="1"/>
</dbReference>
<comment type="similarity">
    <text evidence="1 2">Belongs to the iron/ascorbate-dependent oxidoreductase family.</text>
</comment>
<dbReference type="InterPro" id="IPR027443">
    <property type="entry name" value="IPNS-like_sf"/>
</dbReference>
<evidence type="ECO:0000313" key="5">
    <source>
        <dbReference type="Proteomes" id="UP001301769"/>
    </source>
</evidence>
<gene>
    <name evidence="4" type="ORF">QBC37DRAFT_391429</name>
</gene>
<dbReference type="GO" id="GO:0044283">
    <property type="term" value="P:small molecule biosynthetic process"/>
    <property type="evidence" value="ECO:0007669"/>
    <property type="project" value="UniProtKB-ARBA"/>
</dbReference>
<keyword evidence="2" id="KW-0408">Iron</keyword>
<dbReference type="Gene3D" id="2.60.120.330">
    <property type="entry name" value="B-lactam Antibiotic, Isopenicillin N Synthase, Chain"/>
    <property type="match status" value="1"/>
</dbReference>
<keyword evidence="2" id="KW-0479">Metal-binding</keyword>
<keyword evidence="5" id="KW-1185">Reference proteome</keyword>